<dbReference type="Pfam" id="PF14501">
    <property type="entry name" value="HATPase_c_5"/>
    <property type="match status" value="1"/>
</dbReference>
<protein>
    <submittedName>
        <fullName evidence="3">GHKL domain-containing protein</fullName>
    </submittedName>
</protein>
<keyword evidence="4" id="KW-1185">Reference proteome</keyword>
<feature type="transmembrane region" description="Helical" evidence="1">
    <location>
        <begin position="181"/>
        <end position="205"/>
    </location>
</feature>
<dbReference type="InterPro" id="IPR036890">
    <property type="entry name" value="HATPase_C_sf"/>
</dbReference>
<dbReference type="EMBL" id="FNOU01000016">
    <property type="protein sequence ID" value="SDY10572.1"/>
    <property type="molecule type" value="Genomic_DNA"/>
</dbReference>
<dbReference type="RefSeq" id="WP_090245955.1">
    <property type="nucleotide sequence ID" value="NZ_FNOU01000016.1"/>
</dbReference>
<dbReference type="STRING" id="1528.SAMN04488579_11658"/>
<evidence type="ECO:0000313" key="3">
    <source>
        <dbReference type="EMBL" id="SDY10572.1"/>
    </source>
</evidence>
<name>A0A1H3H4X7_EUBBA</name>
<reference evidence="4" key="1">
    <citation type="submission" date="2016-10" db="EMBL/GenBank/DDBJ databases">
        <authorList>
            <person name="Varghese N."/>
            <person name="Submissions S."/>
        </authorList>
    </citation>
    <scope>NUCLEOTIDE SEQUENCE [LARGE SCALE GENOMIC DNA]</scope>
    <source>
        <strain evidence="4">VPI 5359</strain>
    </source>
</reference>
<dbReference type="Proteomes" id="UP000199652">
    <property type="component" value="Unassembled WGS sequence"/>
</dbReference>
<organism evidence="3 4">
    <name type="scientific">Eubacterium barkeri</name>
    <name type="common">Clostridium barkeri</name>
    <dbReference type="NCBI Taxonomy" id="1528"/>
    <lineage>
        <taxon>Bacteria</taxon>
        <taxon>Bacillati</taxon>
        <taxon>Bacillota</taxon>
        <taxon>Clostridia</taxon>
        <taxon>Eubacteriales</taxon>
        <taxon>Eubacteriaceae</taxon>
        <taxon>Eubacterium</taxon>
    </lineage>
</organism>
<gene>
    <name evidence="3" type="ORF">SAMN04488579_11658</name>
</gene>
<dbReference type="InterPro" id="IPR032834">
    <property type="entry name" value="NatK-like_C"/>
</dbReference>
<dbReference type="GO" id="GO:0042802">
    <property type="term" value="F:identical protein binding"/>
    <property type="evidence" value="ECO:0007669"/>
    <property type="project" value="TreeGrafter"/>
</dbReference>
<sequence>MLFLTIALCLKTYVTFLGFDVLCQPKSIRNSIFPYLFMLLVSIGLAQSLFYLQAHAVLSLIVSIGDILLITLFYRCSLTQRLLFSLAIIIITSVAEFLSALVLNVLNISMTYFFTNVENTYTVIQVLLTSVIFFMLISFIRVTKERKGLLSKNILLVFYPICSLCILTLLMWAIFRNGSETVSYALCFIIIILVFISNLLLINIINHTIDSELDKQRNQFLEKTIETQRLHQADMLQSQNEIRRIRHDLNASLSHLSGLIKAGKLAECNDLISTLTHTVTEQDYLALTGYPGLDAVLSTKIRNAKNKGILINTLITLPEQENNQIDELDLSFICANILDNAIEATEHCAITDPAITFKISFDAKLKTLYITCQNPTINESLTKTTKADQRNHGFGLSTIRQIAKGYGGTVNCQIEDGWFLIVVGMPE</sequence>
<feature type="transmembrane region" description="Helical" evidence="1">
    <location>
        <begin position="123"/>
        <end position="142"/>
    </location>
</feature>
<evidence type="ECO:0000259" key="2">
    <source>
        <dbReference type="Pfam" id="PF14501"/>
    </source>
</evidence>
<feature type="transmembrane region" description="Helical" evidence="1">
    <location>
        <begin position="154"/>
        <end position="175"/>
    </location>
</feature>
<dbReference type="PANTHER" id="PTHR40448:SF1">
    <property type="entry name" value="TWO-COMPONENT SENSOR HISTIDINE KINASE"/>
    <property type="match status" value="1"/>
</dbReference>
<feature type="transmembrane region" description="Helical" evidence="1">
    <location>
        <begin position="56"/>
        <end position="75"/>
    </location>
</feature>
<dbReference type="SUPFAM" id="SSF55874">
    <property type="entry name" value="ATPase domain of HSP90 chaperone/DNA topoisomerase II/histidine kinase"/>
    <property type="match status" value="1"/>
</dbReference>
<dbReference type="OrthoDB" id="1771537at2"/>
<keyword evidence="1" id="KW-1133">Transmembrane helix</keyword>
<feature type="transmembrane region" description="Helical" evidence="1">
    <location>
        <begin position="82"/>
        <end position="103"/>
    </location>
</feature>
<dbReference type="PANTHER" id="PTHR40448">
    <property type="entry name" value="TWO-COMPONENT SENSOR HISTIDINE KINASE"/>
    <property type="match status" value="1"/>
</dbReference>
<feature type="domain" description="Sensor histidine kinase NatK-like C-terminal" evidence="2">
    <location>
        <begin position="328"/>
        <end position="424"/>
    </location>
</feature>
<keyword evidence="1" id="KW-0472">Membrane</keyword>
<keyword evidence="1" id="KW-0812">Transmembrane</keyword>
<dbReference type="AlphaFoldDB" id="A0A1H3H4X7"/>
<proteinExistence type="predicted"/>
<evidence type="ECO:0000256" key="1">
    <source>
        <dbReference type="SAM" id="Phobius"/>
    </source>
</evidence>
<accession>A0A1H3H4X7</accession>
<evidence type="ECO:0000313" key="4">
    <source>
        <dbReference type="Proteomes" id="UP000199652"/>
    </source>
</evidence>
<dbReference type="Gene3D" id="3.30.565.10">
    <property type="entry name" value="Histidine kinase-like ATPase, C-terminal domain"/>
    <property type="match status" value="1"/>
</dbReference>
<feature type="transmembrane region" description="Helical" evidence="1">
    <location>
        <begin position="32"/>
        <end position="50"/>
    </location>
</feature>